<evidence type="ECO:0000313" key="2">
    <source>
        <dbReference type="EMBL" id="AMC93415.1"/>
    </source>
</evidence>
<dbReference type="Pfam" id="PF00480">
    <property type="entry name" value="ROK"/>
    <property type="match status" value="1"/>
</dbReference>
<dbReference type="InterPro" id="IPR043129">
    <property type="entry name" value="ATPase_NBD"/>
</dbReference>
<accession>A0A0X8GZQ1</accession>
<evidence type="ECO:0000313" key="3">
    <source>
        <dbReference type="Proteomes" id="UP000063781"/>
    </source>
</evidence>
<dbReference type="OrthoDB" id="9810372at2"/>
<protein>
    <submittedName>
        <fullName evidence="2">ROK family transcriptional regulator</fullName>
    </submittedName>
</protein>
<dbReference type="Proteomes" id="UP000063781">
    <property type="component" value="Chromosome"/>
</dbReference>
<dbReference type="STRING" id="1514105.AOC36_05305"/>
<reference evidence="2 3" key="1">
    <citation type="submission" date="2015-10" db="EMBL/GenBank/DDBJ databases">
        <title>Erysipelothrix larvae sp. LV19 isolated from the larval gut of the rhinoceros beetle, Trypoxylus dichotomus.</title>
        <authorList>
            <person name="Lim S."/>
            <person name="Kim B.-C."/>
        </authorList>
    </citation>
    <scope>NUCLEOTIDE SEQUENCE [LARGE SCALE GENOMIC DNA]</scope>
    <source>
        <strain evidence="2 3">LV19</strain>
    </source>
</reference>
<proteinExistence type="inferred from homology"/>
<organism evidence="2 3">
    <name type="scientific">Erysipelothrix larvae</name>
    <dbReference type="NCBI Taxonomy" id="1514105"/>
    <lineage>
        <taxon>Bacteria</taxon>
        <taxon>Bacillati</taxon>
        <taxon>Bacillota</taxon>
        <taxon>Erysipelotrichia</taxon>
        <taxon>Erysipelotrichales</taxon>
        <taxon>Erysipelotrichaceae</taxon>
        <taxon>Erysipelothrix</taxon>
    </lineage>
</organism>
<dbReference type="PANTHER" id="PTHR18964">
    <property type="entry name" value="ROK (REPRESSOR, ORF, KINASE) FAMILY"/>
    <property type="match status" value="1"/>
</dbReference>
<name>A0A0X8GZQ1_9FIRM</name>
<sequence length="300" mass="31849">MKKYLGVDLGGTNVRVAVVSETGEILEEIKRPSLADQGPEIVLDNIAVMIQTLNTSKECLGVGIGIPGPVDTERGCVTLATNIKGFAGFPVIDYLQKKLNMPVYLDNDANVAGLAEAVVGSGRGKKIVYYVTHSTGIGGALVVSGKVVSGHNGYAGEIANIVIDRNRPKVDHLNAGAVENWASGTALVRQARELIDPEITSAYPIFLKAQDGDAKAIKLVSTMCEDMAYMFSAIAHVVEPHVFVIGGGVSQSHEFYFDEMIEKFKGLVHPGMKDVEFRLASLDEPGVIGAAMLCSSNGDA</sequence>
<dbReference type="Gene3D" id="3.30.420.40">
    <property type="match status" value="2"/>
</dbReference>
<comment type="similarity">
    <text evidence="1">Belongs to the ROK (NagC/XylR) family.</text>
</comment>
<gene>
    <name evidence="2" type="ORF">AOC36_05305</name>
</gene>
<dbReference type="KEGG" id="erl:AOC36_05305"/>
<dbReference type="InterPro" id="IPR000600">
    <property type="entry name" value="ROK"/>
</dbReference>
<keyword evidence="3" id="KW-1185">Reference proteome</keyword>
<dbReference type="PANTHER" id="PTHR18964:SF149">
    <property type="entry name" value="BIFUNCTIONAL UDP-N-ACETYLGLUCOSAMINE 2-EPIMERASE_N-ACETYLMANNOSAMINE KINASE"/>
    <property type="match status" value="1"/>
</dbReference>
<dbReference type="AlphaFoldDB" id="A0A0X8GZQ1"/>
<dbReference type="SUPFAM" id="SSF53067">
    <property type="entry name" value="Actin-like ATPase domain"/>
    <property type="match status" value="1"/>
</dbReference>
<evidence type="ECO:0000256" key="1">
    <source>
        <dbReference type="ARBA" id="ARBA00006479"/>
    </source>
</evidence>
<dbReference type="RefSeq" id="WP_067632182.1">
    <property type="nucleotide sequence ID" value="NZ_CP013213.1"/>
</dbReference>
<dbReference type="EMBL" id="CP013213">
    <property type="protein sequence ID" value="AMC93415.1"/>
    <property type="molecule type" value="Genomic_DNA"/>
</dbReference>